<dbReference type="PATRIC" id="fig|889306.3.peg.493"/>
<dbReference type="Proteomes" id="UP000031938">
    <property type="component" value="Unassembled WGS sequence"/>
</dbReference>
<dbReference type="InterPro" id="IPR011051">
    <property type="entry name" value="RmlC_Cupin_sf"/>
</dbReference>
<evidence type="ECO:0000259" key="1">
    <source>
        <dbReference type="Pfam" id="PF07883"/>
    </source>
</evidence>
<dbReference type="Pfam" id="PF07883">
    <property type="entry name" value="Cupin_2"/>
    <property type="match status" value="1"/>
</dbReference>
<name>A0A0C2SDU9_9BACL</name>
<dbReference type="InterPro" id="IPR013096">
    <property type="entry name" value="Cupin_2"/>
</dbReference>
<dbReference type="PIRSF" id="PIRSF029883">
    <property type="entry name" value="KdgF"/>
    <property type="match status" value="1"/>
</dbReference>
<organism evidence="2 3">
    <name type="scientific">Jeotgalibacillus soli</name>
    <dbReference type="NCBI Taxonomy" id="889306"/>
    <lineage>
        <taxon>Bacteria</taxon>
        <taxon>Bacillati</taxon>
        <taxon>Bacillota</taxon>
        <taxon>Bacilli</taxon>
        <taxon>Bacillales</taxon>
        <taxon>Caryophanaceae</taxon>
        <taxon>Jeotgalibacillus</taxon>
    </lineage>
</organism>
<dbReference type="InterPro" id="IPR014710">
    <property type="entry name" value="RmlC-like_jellyroll"/>
</dbReference>
<comment type="caution">
    <text evidence="2">The sequence shown here is derived from an EMBL/GenBank/DDBJ whole genome shotgun (WGS) entry which is preliminary data.</text>
</comment>
<evidence type="ECO:0000313" key="3">
    <source>
        <dbReference type="Proteomes" id="UP000031938"/>
    </source>
</evidence>
<feature type="domain" description="Cupin type-2" evidence="1">
    <location>
        <begin position="32"/>
        <end position="91"/>
    </location>
</feature>
<sequence>MFTEGKSVEAIITGEGVTRKLLSRGGSMMMSEMAFKKGAIGEVHSHAHEQMCYIVAGRFEFNLDDQIQIIKKGDSVYVPSNSPHSVKALEDVSIILDIFTPQREDFL</sequence>
<dbReference type="InterPro" id="IPR052535">
    <property type="entry name" value="Bacilysin_H2HPP_isomerase"/>
</dbReference>
<dbReference type="PANTHER" id="PTHR40112:SF1">
    <property type="entry name" value="H2HPP ISOMERASE"/>
    <property type="match status" value="1"/>
</dbReference>
<gene>
    <name evidence="2" type="ORF">KP78_04940</name>
</gene>
<dbReference type="STRING" id="889306.KP78_04940"/>
<reference evidence="2 3" key="1">
    <citation type="submission" date="2015-01" db="EMBL/GenBank/DDBJ databases">
        <title>Genome sequencing of Jeotgalibacillus soli.</title>
        <authorList>
            <person name="Goh K.M."/>
            <person name="Chan K.-G."/>
            <person name="Yaakop A.S."/>
            <person name="Ee R."/>
            <person name="Gan H.M."/>
            <person name="Chan C.S."/>
        </authorList>
    </citation>
    <scope>NUCLEOTIDE SEQUENCE [LARGE SCALE GENOMIC DNA]</scope>
    <source>
        <strain evidence="2 3">P9</strain>
    </source>
</reference>
<proteinExistence type="predicted"/>
<dbReference type="Gene3D" id="2.60.120.10">
    <property type="entry name" value="Jelly Rolls"/>
    <property type="match status" value="1"/>
</dbReference>
<protein>
    <submittedName>
        <fullName evidence="2">Pectin degradation protein kdgF</fullName>
    </submittedName>
</protein>
<accession>A0A0C2SDU9</accession>
<dbReference type="EMBL" id="JXRP01000006">
    <property type="protein sequence ID" value="KIL52124.1"/>
    <property type="molecule type" value="Genomic_DNA"/>
</dbReference>
<dbReference type="AlphaFoldDB" id="A0A0C2SDU9"/>
<dbReference type="SUPFAM" id="SSF51182">
    <property type="entry name" value="RmlC-like cupins"/>
    <property type="match status" value="1"/>
</dbReference>
<dbReference type="OrthoDB" id="9811153at2"/>
<dbReference type="CDD" id="cd02238">
    <property type="entry name" value="cupin_KdgF"/>
    <property type="match status" value="1"/>
</dbReference>
<evidence type="ECO:0000313" key="2">
    <source>
        <dbReference type="EMBL" id="KIL52124.1"/>
    </source>
</evidence>
<dbReference type="PANTHER" id="PTHR40112">
    <property type="entry name" value="H2HPP ISOMERASE"/>
    <property type="match status" value="1"/>
</dbReference>
<dbReference type="RefSeq" id="WP_041085923.1">
    <property type="nucleotide sequence ID" value="NZ_JXRP01000006.1"/>
</dbReference>
<dbReference type="InterPro" id="IPR025499">
    <property type="entry name" value="KdgF"/>
</dbReference>
<keyword evidence="3" id="KW-1185">Reference proteome</keyword>